<feature type="transmembrane region" description="Helical" evidence="1">
    <location>
        <begin position="23"/>
        <end position="44"/>
    </location>
</feature>
<evidence type="ECO:0000313" key="2">
    <source>
        <dbReference type="EMBL" id="GBG95385.1"/>
    </source>
</evidence>
<evidence type="ECO:0000256" key="1">
    <source>
        <dbReference type="SAM" id="Phobius"/>
    </source>
</evidence>
<gene>
    <name evidence="2" type="ORF">LFYK43_18440</name>
</gene>
<keyword evidence="1" id="KW-0472">Membrane</keyword>
<accession>A0A401IV53</accession>
<proteinExistence type="predicted"/>
<reference evidence="2 3" key="1">
    <citation type="journal article" date="2019" name="Int. J. Syst. Evol. Microbiol.">
        <title>Lactobacillus salitolerans sp. nov., a novel lactic acid bacterium isolated from spent mushroom substrates.</title>
        <authorList>
            <person name="Tohno M."/>
            <person name="Tanizawa Y."/>
            <person name="Kojima Y."/>
            <person name="Sakamoto M."/>
            <person name="Nakamura Y."/>
            <person name="Ohkuma M."/>
            <person name="Kobayashi H."/>
        </authorList>
    </citation>
    <scope>NUCLEOTIDE SEQUENCE [LARGE SCALE GENOMIC DNA]</scope>
    <source>
        <strain evidence="2 3">YK43</strain>
    </source>
</reference>
<keyword evidence="1" id="KW-1133">Transmembrane helix</keyword>
<keyword evidence="3" id="KW-1185">Reference proteome</keyword>
<organism evidence="2 3">
    <name type="scientific">Ligilactobacillus salitolerans</name>
    <dbReference type="NCBI Taxonomy" id="1808352"/>
    <lineage>
        <taxon>Bacteria</taxon>
        <taxon>Bacillati</taxon>
        <taxon>Bacillota</taxon>
        <taxon>Bacilli</taxon>
        <taxon>Lactobacillales</taxon>
        <taxon>Lactobacillaceae</taxon>
        <taxon>Ligilactobacillus</taxon>
    </lineage>
</organism>
<dbReference type="EMBL" id="BFFP01000033">
    <property type="protein sequence ID" value="GBG95385.1"/>
    <property type="molecule type" value="Genomic_DNA"/>
</dbReference>
<evidence type="ECO:0000313" key="3">
    <source>
        <dbReference type="Proteomes" id="UP000286848"/>
    </source>
</evidence>
<dbReference type="AlphaFoldDB" id="A0A401IV53"/>
<dbReference type="Proteomes" id="UP000286848">
    <property type="component" value="Unassembled WGS sequence"/>
</dbReference>
<protein>
    <submittedName>
        <fullName evidence="2">Uncharacterized protein</fullName>
    </submittedName>
</protein>
<feature type="transmembrane region" description="Helical" evidence="1">
    <location>
        <begin position="95"/>
        <end position="114"/>
    </location>
</feature>
<comment type="caution">
    <text evidence="2">The sequence shown here is derived from an EMBL/GenBank/DDBJ whole genome shotgun (WGS) entry which is preliminary data.</text>
</comment>
<keyword evidence="1" id="KW-0812">Transmembrane</keyword>
<feature type="transmembrane region" description="Helical" evidence="1">
    <location>
        <begin position="56"/>
        <end position="83"/>
    </location>
</feature>
<sequence>MSVSTYLLYGGAALFIAAFWRTAWLTLCQNGLELAGILLFLFGLQFKRKFGSADTIVILTLMLLNGFYFGSKVLFLAACIFLLLHWTKGPAAKAAFLPSLTAGYVCLVLFNQILRL</sequence>
<name>A0A401IV53_9LACO</name>